<feature type="compositionally biased region" description="Basic and acidic residues" evidence="1">
    <location>
        <begin position="25"/>
        <end position="41"/>
    </location>
</feature>
<organism evidence="3 4">
    <name type="scientific">Enhydrobacter aerosaccus</name>
    <dbReference type="NCBI Taxonomy" id="225324"/>
    <lineage>
        <taxon>Bacteria</taxon>
        <taxon>Pseudomonadati</taxon>
        <taxon>Pseudomonadota</taxon>
        <taxon>Alphaproteobacteria</taxon>
        <taxon>Hyphomicrobiales</taxon>
        <taxon>Enhydrobacter</taxon>
    </lineage>
</organism>
<feature type="signal peptide" evidence="2">
    <location>
        <begin position="1"/>
        <end position="23"/>
    </location>
</feature>
<dbReference type="Proteomes" id="UP000190092">
    <property type="component" value="Unassembled WGS sequence"/>
</dbReference>
<dbReference type="RefSeq" id="WP_085932550.1">
    <property type="nucleotide sequence ID" value="NZ_FUWJ01000001.1"/>
</dbReference>
<proteinExistence type="predicted"/>
<name>A0A1T4KBD7_9HYPH</name>
<keyword evidence="2" id="KW-0732">Signal</keyword>
<reference evidence="4" key="1">
    <citation type="submission" date="2017-02" db="EMBL/GenBank/DDBJ databases">
        <authorList>
            <person name="Varghese N."/>
            <person name="Submissions S."/>
        </authorList>
    </citation>
    <scope>NUCLEOTIDE SEQUENCE [LARGE SCALE GENOMIC DNA]</scope>
    <source>
        <strain evidence="4">ATCC 27094</strain>
    </source>
</reference>
<dbReference type="OrthoDB" id="7376109at2"/>
<evidence type="ECO:0000313" key="4">
    <source>
        <dbReference type="Proteomes" id="UP000190092"/>
    </source>
</evidence>
<dbReference type="STRING" id="225324.SAMN02745126_00865"/>
<dbReference type="PROSITE" id="PS51257">
    <property type="entry name" value="PROKAR_LIPOPROTEIN"/>
    <property type="match status" value="1"/>
</dbReference>
<dbReference type="EMBL" id="FUWJ01000001">
    <property type="protein sequence ID" value="SJZ39712.1"/>
    <property type="molecule type" value="Genomic_DNA"/>
</dbReference>
<evidence type="ECO:0000256" key="2">
    <source>
        <dbReference type="SAM" id="SignalP"/>
    </source>
</evidence>
<evidence type="ECO:0008006" key="5">
    <source>
        <dbReference type="Google" id="ProtNLM"/>
    </source>
</evidence>
<gene>
    <name evidence="3" type="ORF">SAMN02745126_00865</name>
</gene>
<evidence type="ECO:0000313" key="3">
    <source>
        <dbReference type="EMBL" id="SJZ39712.1"/>
    </source>
</evidence>
<feature type="region of interest" description="Disordered" evidence="1">
    <location>
        <begin position="21"/>
        <end position="43"/>
    </location>
</feature>
<dbReference type="AlphaFoldDB" id="A0A1T4KBD7"/>
<feature type="chain" id="PRO_5012120177" description="Lipoprotein" evidence="2">
    <location>
        <begin position="24"/>
        <end position="115"/>
    </location>
</feature>
<accession>A0A1T4KBD7</accession>
<evidence type="ECO:0000256" key="1">
    <source>
        <dbReference type="SAM" id="MobiDB-lite"/>
    </source>
</evidence>
<protein>
    <recommendedName>
        <fullName evidence="5">Lipoprotein</fullName>
    </recommendedName>
</protein>
<keyword evidence="4" id="KW-1185">Reference proteome</keyword>
<sequence>MKYGIALAVALAAVGLLSGCTQPSDDARAKNPDKYDRDRSDCQAQVNDYMKTRRRVDSSRQDVFRGEQDRFGQSALPTQMDNYSDNKASDRVMANCMEAKGWAQPARPWWDRIGR</sequence>